<evidence type="ECO:0000313" key="1">
    <source>
        <dbReference type="EMBL" id="KAA5611852.1"/>
    </source>
</evidence>
<name>A0A5M6IUA1_9PROT</name>
<dbReference type="EMBL" id="VWPK01000017">
    <property type="protein sequence ID" value="KAA5611852.1"/>
    <property type="molecule type" value="Genomic_DNA"/>
</dbReference>
<comment type="caution">
    <text evidence="1">The sequence shown here is derived from an EMBL/GenBank/DDBJ whole genome shotgun (WGS) entry which is preliminary data.</text>
</comment>
<reference evidence="1 2" key="1">
    <citation type="submission" date="2019-09" db="EMBL/GenBank/DDBJ databases">
        <title>Genome sequence of Rhodovastum atsumiense, a diverse member of the Acetobacteraceae family of non-sulfur purple photosynthetic bacteria.</title>
        <authorList>
            <person name="Meyer T."/>
            <person name="Kyndt J."/>
        </authorList>
    </citation>
    <scope>NUCLEOTIDE SEQUENCE [LARGE SCALE GENOMIC DNA]</scope>
    <source>
        <strain evidence="1 2">DSM 21279</strain>
    </source>
</reference>
<dbReference type="AlphaFoldDB" id="A0A5M6IUA1"/>
<protein>
    <submittedName>
        <fullName evidence="1">Uncharacterized protein</fullName>
    </submittedName>
</protein>
<keyword evidence="2" id="KW-1185">Reference proteome</keyword>
<dbReference type="Proteomes" id="UP000325255">
    <property type="component" value="Unassembled WGS sequence"/>
</dbReference>
<evidence type="ECO:0000313" key="2">
    <source>
        <dbReference type="Proteomes" id="UP000325255"/>
    </source>
</evidence>
<organism evidence="1 2">
    <name type="scientific">Rhodovastum atsumiense</name>
    <dbReference type="NCBI Taxonomy" id="504468"/>
    <lineage>
        <taxon>Bacteria</taxon>
        <taxon>Pseudomonadati</taxon>
        <taxon>Pseudomonadota</taxon>
        <taxon>Alphaproteobacteria</taxon>
        <taxon>Acetobacterales</taxon>
        <taxon>Acetobacteraceae</taxon>
        <taxon>Rhodovastum</taxon>
    </lineage>
</organism>
<gene>
    <name evidence="1" type="ORF">F1189_12525</name>
</gene>
<sequence length="206" mass="21826">MHTTEAVAACVYPHLERLGIGEAQIEADTHEVTVAYRGNWASVRLPNPPRSMPAELREEILAASAPSFAFGGEGKSTLGALNGTAFPDADAVARCLLSHLEGLPKLTLAQARGGAAADRVLAEVTRALAEACPRANWRRGDNDTVWADLFDGGFAGVQALPLWGYVARARNARGEDIKHPGRVHNGLRSAAEEALQLLGMPNNTAA</sequence>
<proteinExistence type="predicted"/>
<accession>A0A5M6IUA1</accession>
<dbReference type="RefSeq" id="WP_150041106.1">
    <property type="nucleotide sequence ID" value="NZ_OW485605.1"/>
</dbReference>